<comment type="caution">
    <text evidence="1">The sequence shown here is derived from an EMBL/GenBank/DDBJ whole genome shotgun (WGS) entry which is preliminary data.</text>
</comment>
<evidence type="ECO:0000313" key="2">
    <source>
        <dbReference type="Proteomes" id="UP001054945"/>
    </source>
</evidence>
<evidence type="ECO:0000313" key="1">
    <source>
        <dbReference type="EMBL" id="GIY21202.1"/>
    </source>
</evidence>
<proteinExistence type="predicted"/>
<organism evidence="1 2">
    <name type="scientific">Caerostris extrusa</name>
    <name type="common">Bark spider</name>
    <name type="synonym">Caerostris bankana</name>
    <dbReference type="NCBI Taxonomy" id="172846"/>
    <lineage>
        <taxon>Eukaryota</taxon>
        <taxon>Metazoa</taxon>
        <taxon>Ecdysozoa</taxon>
        <taxon>Arthropoda</taxon>
        <taxon>Chelicerata</taxon>
        <taxon>Arachnida</taxon>
        <taxon>Araneae</taxon>
        <taxon>Araneomorphae</taxon>
        <taxon>Entelegynae</taxon>
        <taxon>Araneoidea</taxon>
        <taxon>Araneidae</taxon>
        <taxon>Caerostris</taxon>
    </lineage>
</organism>
<reference evidence="1 2" key="1">
    <citation type="submission" date="2021-06" db="EMBL/GenBank/DDBJ databases">
        <title>Caerostris extrusa draft genome.</title>
        <authorList>
            <person name="Kono N."/>
            <person name="Arakawa K."/>
        </authorList>
    </citation>
    <scope>NUCLEOTIDE SEQUENCE [LARGE SCALE GENOMIC DNA]</scope>
</reference>
<dbReference type="EMBL" id="BPLR01007985">
    <property type="protein sequence ID" value="GIY21202.1"/>
    <property type="molecule type" value="Genomic_DNA"/>
</dbReference>
<accession>A0AAV4RIR2</accession>
<gene>
    <name evidence="1" type="ORF">CEXT_615341</name>
</gene>
<dbReference type="Proteomes" id="UP001054945">
    <property type="component" value="Unassembled WGS sequence"/>
</dbReference>
<dbReference type="AlphaFoldDB" id="A0AAV4RIR2"/>
<name>A0AAV4RIR2_CAEEX</name>
<keyword evidence="2" id="KW-1185">Reference proteome</keyword>
<sequence length="130" mass="15369">MIHFLKLMVPQSQSQGFPDSVTLLRFSWDFKRPVGGKRNWLLAKKRCTIPREDESLPWTAGCSACYVQACYLVLISRFIHIVVKLFSYRSLYFMGKEIIMDVEFLKKKKKKKACFLFLTMMSKTRREEND</sequence>
<protein>
    <submittedName>
        <fullName evidence="1">Uncharacterized protein</fullName>
    </submittedName>
</protein>